<proteinExistence type="predicted"/>
<dbReference type="Proteomes" id="UP001157006">
    <property type="component" value="Chromosome 6"/>
</dbReference>
<dbReference type="AlphaFoldDB" id="A0AAV1B0R4"/>
<protein>
    <submittedName>
        <fullName evidence="1">Uncharacterized protein</fullName>
    </submittedName>
</protein>
<keyword evidence="2" id="KW-1185">Reference proteome</keyword>
<name>A0AAV1B0R4_VICFA</name>
<evidence type="ECO:0000313" key="2">
    <source>
        <dbReference type="Proteomes" id="UP001157006"/>
    </source>
</evidence>
<gene>
    <name evidence="1" type="ORF">VFH_VI016160</name>
</gene>
<evidence type="ECO:0000313" key="1">
    <source>
        <dbReference type="EMBL" id="CAI8616166.1"/>
    </source>
</evidence>
<dbReference type="EMBL" id="OX451741">
    <property type="protein sequence ID" value="CAI8616166.1"/>
    <property type="molecule type" value="Genomic_DNA"/>
</dbReference>
<accession>A0AAV1B0R4</accession>
<reference evidence="1 2" key="1">
    <citation type="submission" date="2023-01" db="EMBL/GenBank/DDBJ databases">
        <authorList>
            <person name="Kreplak J."/>
        </authorList>
    </citation>
    <scope>NUCLEOTIDE SEQUENCE [LARGE SCALE GENOMIC DNA]</scope>
</reference>
<sequence>MPPSFTAMKASREILHDKLRHEKPTTPVMRPILRSQFQAHNRSRPPRFIFHHRSTVPEDRKMKAIAEKKREEAPCKRKDVTNAMCQLLSGYKYVVFLA</sequence>
<organism evidence="1 2">
    <name type="scientific">Vicia faba</name>
    <name type="common">Broad bean</name>
    <name type="synonym">Faba vulgaris</name>
    <dbReference type="NCBI Taxonomy" id="3906"/>
    <lineage>
        <taxon>Eukaryota</taxon>
        <taxon>Viridiplantae</taxon>
        <taxon>Streptophyta</taxon>
        <taxon>Embryophyta</taxon>
        <taxon>Tracheophyta</taxon>
        <taxon>Spermatophyta</taxon>
        <taxon>Magnoliopsida</taxon>
        <taxon>eudicotyledons</taxon>
        <taxon>Gunneridae</taxon>
        <taxon>Pentapetalae</taxon>
        <taxon>rosids</taxon>
        <taxon>fabids</taxon>
        <taxon>Fabales</taxon>
        <taxon>Fabaceae</taxon>
        <taxon>Papilionoideae</taxon>
        <taxon>50 kb inversion clade</taxon>
        <taxon>NPAAA clade</taxon>
        <taxon>Hologalegina</taxon>
        <taxon>IRL clade</taxon>
        <taxon>Fabeae</taxon>
        <taxon>Vicia</taxon>
    </lineage>
</organism>